<gene>
    <name evidence="2" type="ORF">UBRO2_03779</name>
</gene>
<dbReference type="GO" id="GO:0000447">
    <property type="term" value="P:endonucleolytic cleavage in ITS1 to separate SSU-rRNA from 5.8S rRNA and LSU-rRNA from tricistronic rRNA transcript (SSU-rRNA, 5.8S rRNA, LSU-rRNA)"/>
    <property type="evidence" value="ECO:0007669"/>
    <property type="project" value="TreeGrafter"/>
</dbReference>
<feature type="compositionally biased region" description="Basic residues" evidence="1">
    <location>
        <begin position="529"/>
        <end position="540"/>
    </location>
</feature>
<organism evidence="2 3">
    <name type="scientific">Ustilago bromivora</name>
    <dbReference type="NCBI Taxonomy" id="307758"/>
    <lineage>
        <taxon>Eukaryota</taxon>
        <taxon>Fungi</taxon>
        <taxon>Dikarya</taxon>
        <taxon>Basidiomycota</taxon>
        <taxon>Ustilaginomycotina</taxon>
        <taxon>Ustilaginomycetes</taxon>
        <taxon>Ustilaginales</taxon>
        <taxon>Ustilaginaceae</taxon>
        <taxon>Ustilago</taxon>
    </lineage>
</organism>
<protein>
    <recommendedName>
        <fullName evidence="4">Replication termination factor 2</fullName>
    </recommendedName>
</protein>
<evidence type="ECO:0000256" key="1">
    <source>
        <dbReference type="SAM" id="MobiDB-lite"/>
    </source>
</evidence>
<dbReference type="InterPro" id="IPR027799">
    <property type="entry name" value="Rtf2_RING-finger"/>
</dbReference>
<feature type="compositionally biased region" description="Basic and acidic residues" evidence="1">
    <location>
        <begin position="784"/>
        <end position="798"/>
    </location>
</feature>
<dbReference type="GO" id="GO:0000172">
    <property type="term" value="C:ribonuclease MRP complex"/>
    <property type="evidence" value="ECO:0007669"/>
    <property type="project" value="TreeGrafter"/>
</dbReference>
<keyword evidence="3" id="KW-1185">Reference proteome</keyword>
<evidence type="ECO:0008006" key="4">
    <source>
        <dbReference type="Google" id="ProtNLM"/>
    </source>
</evidence>
<dbReference type="AlphaFoldDB" id="A0A8H8TT92"/>
<dbReference type="GO" id="GO:0001682">
    <property type="term" value="P:tRNA 5'-leader removal"/>
    <property type="evidence" value="ECO:0007669"/>
    <property type="project" value="InterPro"/>
</dbReference>
<feature type="compositionally biased region" description="Acidic residues" evidence="1">
    <location>
        <begin position="508"/>
        <end position="518"/>
    </location>
</feature>
<reference evidence="2" key="1">
    <citation type="submission" date="2018-08" db="EMBL/GenBank/DDBJ databases">
        <authorList>
            <person name="Guldener U."/>
        </authorList>
    </citation>
    <scope>NUCLEOTIDE SEQUENCE</scope>
    <source>
        <strain evidence="2">UB2</strain>
    </source>
</reference>
<dbReference type="InterPro" id="IPR013893">
    <property type="entry name" value="RNase_P_Rpp40"/>
</dbReference>
<dbReference type="EMBL" id="ULHB01000076">
    <property type="protein sequence ID" value="SYW80511.1"/>
    <property type="molecule type" value="Genomic_DNA"/>
</dbReference>
<dbReference type="GO" id="GO:0030681">
    <property type="term" value="C:multimeric ribonuclease P complex"/>
    <property type="evidence" value="ECO:0007669"/>
    <property type="project" value="TreeGrafter"/>
</dbReference>
<dbReference type="CDD" id="cd16653">
    <property type="entry name" value="RING-like_Rtf2"/>
    <property type="match status" value="1"/>
</dbReference>
<dbReference type="GO" id="GO:0004526">
    <property type="term" value="F:ribonuclease P activity"/>
    <property type="evidence" value="ECO:0007669"/>
    <property type="project" value="TreeGrafter"/>
</dbReference>
<evidence type="ECO:0000313" key="3">
    <source>
        <dbReference type="Proteomes" id="UP000658997"/>
    </source>
</evidence>
<comment type="caution">
    <text evidence="2">The sequence shown here is derived from an EMBL/GenBank/DDBJ whole genome shotgun (WGS) entry which is preliminary data.</text>
</comment>
<name>A0A8H8TT92_9BASI</name>
<feature type="compositionally biased region" description="Basic residues" evidence="1">
    <location>
        <begin position="1"/>
        <end position="14"/>
    </location>
</feature>
<accession>A0A8H8TT92</accession>
<dbReference type="Pfam" id="PF04641">
    <property type="entry name" value="Rtf2"/>
    <property type="match status" value="1"/>
</dbReference>
<feature type="region of interest" description="Disordered" evidence="1">
    <location>
        <begin position="1"/>
        <end position="22"/>
    </location>
</feature>
<sequence>MLAPKSTHKRKRSSARSDKARKLGPSRWIVNLLPSQSIAEEAKRSLSNVGPFRNKRLEKMVDAHPFNRSLELILPLSSDSSEAAVDADFPLPSPIQSLIDRISALAASHRSYRARVPLSLLLDPIFVTAYLKTGSLIALSDASGAPGFTPTSDDTVCLDGQGTLVLSLCKDTYQTLGLTGRASHFSRLSSGRAADRTSGPDSRFIVELPLLSPSFVPGKKGYQQALDRIRAWDRSRAQALAKEHTIAQTHASSKISRSSGSKEEITSEHATWDMHFDWSPSRAAVESNARLTVDNEIRFPEHLVRPQDVESIPLQPLTPVITDSVWIPTPTEHPLSAPWRENERHFTELEPSQDSTQASWTTYQDGLQEAIEWAGLASLGAPAVRTFNKPDATCVYSPPRPSQPGRIVKLTVAGSSRSPLLLNPLLISQIAAQVDRIMSLPNSTKGDAERVEWATLSCAGFPHAPLTWRAKVPLSSRYGAKELPGSKTNTHLAAAAEDAEMTDASSSSEEESGEDSDASLDMGDIDTSKRRKKKRSKRNVGKNLTEHTFTPNTGETGWVSFCLKSKAEKKQTGRWAFVELGNDGGSIAKRDELVRTKPSSEKVDPELLRQSLYTVCTLSRQPLTPPVASDPLGKLYNKDAVVQHLLSRHATSSSSPSAPDPTPHIRGLRDIVELKLTPNNLYRPPSPSPASEGSVYPFMCPLSRKQMDGKQKFVYIASCGCAMSATGLKATVAASKGSDGKEEEYRPCPVCGKRFNAGGLAKGKQAEVGGDVVTINPSAEEEAEMRNVMEKRRAEEKANKKKAKARTADEAEAPNGDAEEDKAEKRRRKAQKKAEKSAKIAALQAELAAEQ</sequence>
<dbReference type="Pfam" id="PF08584">
    <property type="entry name" value="Ribonuc_P_40"/>
    <property type="match status" value="1"/>
</dbReference>
<feature type="region of interest" description="Disordered" evidence="1">
    <location>
        <begin position="496"/>
        <end position="549"/>
    </location>
</feature>
<evidence type="ECO:0000313" key="2">
    <source>
        <dbReference type="EMBL" id="SYW80511.1"/>
    </source>
</evidence>
<feature type="region of interest" description="Disordered" evidence="1">
    <location>
        <begin position="777"/>
        <end position="838"/>
    </location>
</feature>
<dbReference type="GO" id="GO:0000171">
    <property type="term" value="F:ribonuclease MRP activity"/>
    <property type="evidence" value="ECO:0007669"/>
    <property type="project" value="TreeGrafter"/>
</dbReference>
<dbReference type="Proteomes" id="UP000658997">
    <property type="component" value="Unassembled WGS sequence"/>
</dbReference>
<dbReference type="PANTHER" id="PTHR15396:SF1">
    <property type="entry name" value="RIBONUCLEASE P PROTEIN SUBUNIT P40"/>
    <property type="match status" value="1"/>
</dbReference>
<dbReference type="PANTHER" id="PTHR15396">
    <property type="entry name" value="RIBONUCLEASE P PROTEIN SUBUNIT P40"/>
    <property type="match status" value="1"/>
</dbReference>
<proteinExistence type="predicted"/>